<keyword evidence="7" id="KW-1185">Reference proteome</keyword>
<dbReference type="PIRSF" id="PIRSF016557">
    <property type="entry name" value="Caps_synth_CpsB"/>
    <property type="match status" value="1"/>
</dbReference>
<proteinExistence type="inferred from homology"/>
<gene>
    <name evidence="6" type="ORF">SAMN05216544_0015</name>
</gene>
<evidence type="ECO:0000256" key="5">
    <source>
        <dbReference type="ARBA" id="ARBA00051722"/>
    </source>
</evidence>
<comment type="catalytic activity">
    <reaction evidence="5">
        <text>O-phospho-L-tyrosyl-[protein] + H2O = L-tyrosyl-[protein] + phosphate</text>
        <dbReference type="Rhea" id="RHEA:10684"/>
        <dbReference type="Rhea" id="RHEA-COMP:10136"/>
        <dbReference type="Rhea" id="RHEA-COMP:20101"/>
        <dbReference type="ChEBI" id="CHEBI:15377"/>
        <dbReference type="ChEBI" id="CHEBI:43474"/>
        <dbReference type="ChEBI" id="CHEBI:46858"/>
        <dbReference type="ChEBI" id="CHEBI:61978"/>
        <dbReference type="EC" id="3.1.3.48"/>
    </reaction>
</comment>
<name>A0A1G9SLN4_9FIRM</name>
<evidence type="ECO:0000256" key="2">
    <source>
        <dbReference type="ARBA" id="ARBA00013064"/>
    </source>
</evidence>
<dbReference type="InterPro" id="IPR016667">
    <property type="entry name" value="Caps_polysacc_synth_CpsB/CapC"/>
</dbReference>
<evidence type="ECO:0000256" key="1">
    <source>
        <dbReference type="ARBA" id="ARBA00005750"/>
    </source>
</evidence>
<dbReference type="RefSeq" id="WP_074520354.1">
    <property type="nucleotide sequence ID" value="NZ_FNHZ01000001.1"/>
</dbReference>
<dbReference type="AlphaFoldDB" id="A0A1G9SLN4"/>
<organism evidence="6 7">
    <name type="scientific">Lachnospira pectinoschiza</name>
    <dbReference type="NCBI Taxonomy" id="28052"/>
    <lineage>
        <taxon>Bacteria</taxon>
        <taxon>Bacillati</taxon>
        <taxon>Bacillota</taxon>
        <taxon>Clostridia</taxon>
        <taxon>Lachnospirales</taxon>
        <taxon>Lachnospiraceae</taxon>
        <taxon>Lachnospira</taxon>
    </lineage>
</organism>
<accession>A0A1G9SLN4</accession>
<dbReference type="InterPro" id="IPR016195">
    <property type="entry name" value="Pol/histidinol_Pase-like"/>
</dbReference>
<evidence type="ECO:0000256" key="3">
    <source>
        <dbReference type="ARBA" id="ARBA00022801"/>
    </source>
</evidence>
<dbReference type="GO" id="GO:0030145">
    <property type="term" value="F:manganese ion binding"/>
    <property type="evidence" value="ECO:0007669"/>
    <property type="project" value="InterPro"/>
</dbReference>
<evidence type="ECO:0000313" key="6">
    <source>
        <dbReference type="EMBL" id="SDM36386.1"/>
    </source>
</evidence>
<sequence>MFARKYTYDWTMIDIHNHMLFGVDDGSRNLEMSMEMLKIAREDGIWDIVITPHYSPKRGKAPYELILRNFNTLQRKVAKEMPELSLYLGREVYYSSDIFEDVENVKDPETKKFEYEWGKEDDSKNDYRMKDLMGIRMCATRNILLEFSFITDFETIKRGVTDCFLAGFQPIVAHVERYACIAEKPMLIKELREMGAYIQINADSLFASGRTNTRRCAKKLIKNYLVDFVASDAHNLTSRVPVLSAARDYVTRHCSEEYSRNIFRENAKKIIIDKYIKNTI</sequence>
<dbReference type="Pfam" id="PF19567">
    <property type="entry name" value="CpsB_CapC"/>
    <property type="match status" value="2"/>
</dbReference>
<dbReference type="SUPFAM" id="SSF89550">
    <property type="entry name" value="PHP domain-like"/>
    <property type="match status" value="1"/>
</dbReference>
<keyword evidence="3" id="KW-0378">Hydrolase</keyword>
<dbReference type="GO" id="GO:0004725">
    <property type="term" value="F:protein tyrosine phosphatase activity"/>
    <property type="evidence" value="ECO:0007669"/>
    <property type="project" value="UniProtKB-EC"/>
</dbReference>
<dbReference type="Gene3D" id="3.20.20.140">
    <property type="entry name" value="Metal-dependent hydrolases"/>
    <property type="match status" value="1"/>
</dbReference>
<dbReference type="EMBL" id="FNHZ01000001">
    <property type="protein sequence ID" value="SDM36386.1"/>
    <property type="molecule type" value="Genomic_DNA"/>
</dbReference>
<protein>
    <recommendedName>
        <fullName evidence="2">protein-tyrosine-phosphatase</fullName>
        <ecNumber evidence="2">3.1.3.48</ecNumber>
    </recommendedName>
</protein>
<comment type="similarity">
    <text evidence="1">Belongs to the metallo-dependent hydrolases superfamily. CpsB/CapC family.</text>
</comment>
<dbReference type="PANTHER" id="PTHR39181:SF1">
    <property type="entry name" value="TYROSINE-PROTEIN PHOSPHATASE YWQE"/>
    <property type="match status" value="1"/>
</dbReference>
<dbReference type="OrthoDB" id="9788539at2"/>
<dbReference type="Proteomes" id="UP000187651">
    <property type="component" value="Unassembled WGS sequence"/>
</dbReference>
<dbReference type="PANTHER" id="PTHR39181">
    <property type="entry name" value="TYROSINE-PROTEIN PHOSPHATASE YWQE"/>
    <property type="match status" value="1"/>
</dbReference>
<reference evidence="7" key="1">
    <citation type="submission" date="2016-10" db="EMBL/GenBank/DDBJ databases">
        <authorList>
            <person name="Varghese N."/>
            <person name="Submissions S."/>
        </authorList>
    </citation>
    <scope>NUCLEOTIDE SEQUENCE [LARGE SCALE GENOMIC DNA]</scope>
    <source>
        <strain evidence="7">M83</strain>
    </source>
</reference>
<evidence type="ECO:0000313" key="7">
    <source>
        <dbReference type="Proteomes" id="UP000187651"/>
    </source>
</evidence>
<evidence type="ECO:0000256" key="4">
    <source>
        <dbReference type="ARBA" id="ARBA00022912"/>
    </source>
</evidence>
<dbReference type="EC" id="3.1.3.48" evidence="2"/>
<keyword evidence="4" id="KW-0904">Protein phosphatase</keyword>